<dbReference type="Gene3D" id="1.25.40.990">
    <property type="match status" value="2"/>
</dbReference>
<protein>
    <recommendedName>
        <fullName evidence="2">SAC3/GANP/THP3 conserved domain-containing protein</fullName>
    </recommendedName>
</protein>
<evidence type="ECO:0000259" key="2">
    <source>
        <dbReference type="Pfam" id="PF03399"/>
    </source>
</evidence>
<dbReference type="PANTHER" id="PTHR12436:SF17">
    <property type="entry name" value="SAC3 FAMILY PROTEIN B"/>
    <property type="match status" value="1"/>
</dbReference>
<dbReference type="GO" id="GO:0005737">
    <property type="term" value="C:cytoplasm"/>
    <property type="evidence" value="ECO:0007669"/>
    <property type="project" value="TreeGrafter"/>
</dbReference>
<feature type="region of interest" description="Disordered" evidence="1">
    <location>
        <begin position="98"/>
        <end position="121"/>
    </location>
</feature>
<accession>A0A9D5CQK5</accession>
<dbReference type="InterPro" id="IPR045107">
    <property type="entry name" value="SAC3/GANP/THP3"/>
</dbReference>
<dbReference type="InterPro" id="IPR005062">
    <property type="entry name" value="SAC3/GANP/THP3_conserved"/>
</dbReference>
<reference evidence="3" key="2">
    <citation type="journal article" date="2022" name="Hortic Res">
        <title>The genome of Dioscorea zingiberensis sheds light on the biosynthesis, origin and evolution of the medicinally important diosgenin saponins.</title>
        <authorList>
            <person name="Li Y."/>
            <person name="Tan C."/>
            <person name="Li Z."/>
            <person name="Guo J."/>
            <person name="Li S."/>
            <person name="Chen X."/>
            <person name="Wang C."/>
            <person name="Dai X."/>
            <person name="Yang H."/>
            <person name="Song W."/>
            <person name="Hou L."/>
            <person name="Xu J."/>
            <person name="Tong Z."/>
            <person name="Xu A."/>
            <person name="Yuan X."/>
            <person name="Wang W."/>
            <person name="Yang Q."/>
            <person name="Chen L."/>
            <person name="Sun Z."/>
            <person name="Wang K."/>
            <person name="Pan B."/>
            <person name="Chen J."/>
            <person name="Bao Y."/>
            <person name="Liu F."/>
            <person name="Qi X."/>
            <person name="Gang D.R."/>
            <person name="Wen J."/>
            <person name="Li J."/>
        </authorList>
    </citation>
    <scope>NUCLEOTIDE SEQUENCE</scope>
    <source>
        <strain evidence="3">Dzin_1.0</strain>
    </source>
</reference>
<gene>
    <name evidence="3" type="ORF">J5N97_013082</name>
</gene>
<dbReference type="GO" id="GO:0070390">
    <property type="term" value="C:transcription export complex 2"/>
    <property type="evidence" value="ECO:0007669"/>
    <property type="project" value="TreeGrafter"/>
</dbReference>
<name>A0A9D5CQK5_9LILI</name>
<sequence>MLKEGKSPSIEYRSLLLSRDSDSYDGGALPPLKAAHLNAPKRARSPSIAIYCCAGPEASAQVDYDGEMQAKAKRLVRFNAELSQPLRKLQDLIKQKPLGKKQTGTMMDTRSVNDHPAGTPQVLTSGDILSDYGGSKSSDAVIGLCQDMCPESEREERERKGDLDKYERLNGERNQTNKFLAVKKYNRTAERDADLIRPMPVLQKTIDYLLDILGQPYSDNFLGIYNFLWDRMRAIRMDLRMQHIFNQDAITMLEQMVEPAELSLDLAKMAPEVRCSPEIMFARNVARACRMGNYITFFRLAKKATYLQACLMHAHFAKIRTQALASLHSGLQNNQGIPIQHIVKWLGMEGEDIEALLEYHGFALRKYEEMYMVKVGPFCNSDTDFPIKCAKLVFGPEAVRKGDG</sequence>
<keyword evidence="4" id="KW-1185">Reference proteome</keyword>
<evidence type="ECO:0000256" key="1">
    <source>
        <dbReference type="SAM" id="MobiDB-lite"/>
    </source>
</evidence>
<dbReference type="EMBL" id="JAGGNH010000003">
    <property type="protein sequence ID" value="KAJ0977608.1"/>
    <property type="molecule type" value="Genomic_DNA"/>
</dbReference>
<dbReference type="AlphaFoldDB" id="A0A9D5CQK5"/>
<dbReference type="Pfam" id="PF03399">
    <property type="entry name" value="SAC3_GANP"/>
    <property type="match status" value="2"/>
</dbReference>
<proteinExistence type="predicted"/>
<feature type="domain" description="SAC3/GANP/THP3 conserved" evidence="2">
    <location>
        <begin position="148"/>
        <end position="257"/>
    </location>
</feature>
<evidence type="ECO:0000313" key="3">
    <source>
        <dbReference type="EMBL" id="KAJ0977608.1"/>
    </source>
</evidence>
<dbReference type="Proteomes" id="UP001085076">
    <property type="component" value="Miscellaneous, Linkage group lg03"/>
</dbReference>
<evidence type="ECO:0000313" key="4">
    <source>
        <dbReference type="Proteomes" id="UP001085076"/>
    </source>
</evidence>
<organism evidence="3 4">
    <name type="scientific">Dioscorea zingiberensis</name>
    <dbReference type="NCBI Taxonomy" id="325984"/>
    <lineage>
        <taxon>Eukaryota</taxon>
        <taxon>Viridiplantae</taxon>
        <taxon>Streptophyta</taxon>
        <taxon>Embryophyta</taxon>
        <taxon>Tracheophyta</taxon>
        <taxon>Spermatophyta</taxon>
        <taxon>Magnoliopsida</taxon>
        <taxon>Liliopsida</taxon>
        <taxon>Dioscoreales</taxon>
        <taxon>Dioscoreaceae</taxon>
        <taxon>Dioscorea</taxon>
    </lineage>
</organism>
<dbReference type="OrthoDB" id="21502at2759"/>
<dbReference type="GO" id="GO:0006406">
    <property type="term" value="P:mRNA export from nucleus"/>
    <property type="evidence" value="ECO:0007669"/>
    <property type="project" value="TreeGrafter"/>
</dbReference>
<feature type="domain" description="SAC3/GANP/THP3 conserved" evidence="2">
    <location>
        <begin position="264"/>
        <end position="364"/>
    </location>
</feature>
<dbReference type="PANTHER" id="PTHR12436">
    <property type="entry name" value="80 KDA MCM3-ASSOCIATED PROTEIN"/>
    <property type="match status" value="1"/>
</dbReference>
<reference evidence="3" key="1">
    <citation type="submission" date="2021-03" db="EMBL/GenBank/DDBJ databases">
        <authorList>
            <person name="Li Z."/>
            <person name="Yang C."/>
        </authorList>
    </citation>
    <scope>NUCLEOTIDE SEQUENCE</scope>
    <source>
        <strain evidence="3">Dzin_1.0</strain>
        <tissue evidence="3">Leaf</tissue>
    </source>
</reference>
<comment type="caution">
    <text evidence="3">The sequence shown here is derived from an EMBL/GenBank/DDBJ whole genome shotgun (WGS) entry which is preliminary data.</text>
</comment>